<feature type="domain" description="Glucose-methanol-choline oxidoreductase C-terminal" evidence="1">
    <location>
        <begin position="1"/>
        <end position="31"/>
    </location>
</feature>
<evidence type="ECO:0000259" key="1">
    <source>
        <dbReference type="Pfam" id="PF05199"/>
    </source>
</evidence>
<protein>
    <recommendedName>
        <fullName evidence="1">Glucose-methanol-choline oxidoreductase C-terminal domain-containing protein</fullName>
    </recommendedName>
</protein>
<reference evidence="2" key="2">
    <citation type="journal article" date="2014" name="ISME J.">
        <title>Microbial stratification in low pH oxic and suboxic macroscopic growths along an acid mine drainage.</title>
        <authorList>
            <person name="Mendez-Garcia C."/>
            <person name="Mesa V."/>
            <person name="Sprenger R.R."/>
            <person name="Richter M."/>
            <person name="Diez M.S."/>
            <person name="Solano J."/>
            <person name="Bargiela R."/>
            <person name="Golyshina O.V."/>
            <person name="Manteca A."/>
            <person name="Ramos J.L."/>
            <person name="Gallego J.R."/>
            <person name="Llorente I."/>
            <person name="Martins Dos Santos V.A."/>
            <person name="Jensen O.N."/>
            <person name="Pelaez A.I."/>
            <person name="Sanchez J."/>
            <person name="Ferrer M."/>
        </authorList>
    </citation>
    <scope>NUCLEOTIDE SEQUENCE</scope>
</reference>
<dbReference type="Gene3D" id="3.50.50.60">
    <property type="entry name" value="FAD/NAD(P)-binding domain"/>
    <property type="match status" value="1"/>
</dbReference>
<dbReference type="InterPro" id="IPR036188">
    <property type="entry name" value="FAD/NAD-bd_sf"/>
</dbReference>
<dbReference type="GO" id="GO:0016614">
    <property type="term" value="F:oxidoreductase activity, acting on CH-OH group of donors"/>
    <property type="evidence" value="ECO:0007669"/>
    <property type="project" value="InterPro"/>
</dbReference>
<comment type="caution">
    <text evidence="2">The sequence shown here is derived from an EMBL/GenBank/DDBJ whole genome shotgun (WGS) entry which is preliminary data.</text>
</comment>
<dbReference type="AlphaFoldDB" id="T0ZUS9"/>
<dbReference type="InterPro" id="IPR007867">
    <property type="entry name" value="GMC_OxRtase_C"/>
</dbReference>
<name>T0ZUS9_9ZZZZ</name>
<gene>
    <name evidence="2" type="ORF">B2A_13046</name>
</gene>
<organism evidence="2">
    <name type="scientific">mine drainage metagenome</name>
    <dbReference type="NCBI Taxonomy" id="410659"/>
    <lineage>
        <taxon>unclassified sequences</taxon>
        <taxon>metagenomes</taxon>
        <taxon>ecological metagenomes</taxon>
    </lineage>
</organism>
<proteinExistence type="predicted"/>
<evidence type="ECO:0000313" key="2">
    <source>
        <dbReference type="EMBL" id="EQD33650.1"/>
    </source>
</evidence>
<dbReference type="Pfam" id="PF05199">
    <property type="entry name" value="GMC_oxred_C"/>
    <property type="match status" value="1"/>
</dbReference>
<dbReference type="SUPFAM" id="SSF51905">
    <property type="entry name" value="FAD/NAD(P)-binding domain"/>
    <property type="match status" value="1"/>
</dbReference>
<accession>T0ZUS9</accession>
<sequence>THDIDNLYVADASFMPSISAVNPSLTVMANAIRVAEHLKERVAMGRLP</sequence>
<reference evidence="2" key="1">
    <citation type="submission" date="2013-08" db="EMBL/GenBank/DDBJ databases">
        <authorList>
            <person name="Mendez C."/>
            <person name="Richter M."/>
            <person name="Ferrer M."/>
            <person name="Sanchez J."/>
        </authorList>
    </citation>
    <scope>NUCLEOTIDE SEQUENCE</scope>
</reference>
<dbReference type="EMBL" id="AUZZ01009430">
    <property type="protein sequence ID" value="EQD33650.1"/>
    <property type="molecule type" value="Genomic_DNA"/>
</dbReference>
<feature type="non-terminal residue" evidence="2">
    <location>
        <position position="1"/>
    </location>
</feature>